<dbReference type="Pfam" id="PF06697">
    <property type="entry name" value="DUF1191"/>
    <property type="match status" value="1"/>
</dbReference>
<dbReference type="OrthoDB" id="1925347at2759"/>
<reference evidence="3 4" key="1">
    <citation type="submission" date="2019-05" db="EMBL/GenBank/DDBJ databases">
        <title>Mikania micrantha, genome provides insights into the molecular mechanism of rapid growth.</title>
        <authorList>
            <person name="Liu B."/>
        </authorList>
    </citation>
    <scope>NUCLEOTIDE SEQUENCE [LARGE SCALE GENOMIC DNA]</scope>
    <source>
        <strain evidence="3">NLD-2019</strain>
        <tissue evidence="3">Leaf</tissue>
    </source>
</reference>
<organism evidence="3 4">
    <name type="scientific">Mikania micrantha</name>
    <name type="common">bitter vine</name>
    <dbReference type="NCBI Taxonomy" id="192012"/>
    <lineage>
        <taxon>Eukaryota</taxon>
        <taxon>Viridiplantae</taxon>
        <taxon>Streptophyta</taxon>
        <taxon>Embryophyta</taxon>
        <taxon>Tracheophyta</taxon>
        <taxon>Spermatophyta</taxon>
        <taxon>Magnoliopsida</taxon>
        <taxon>eudicotyledons</taxon>
        <taxon>Gunneridae</taxon>
        <taxon>Pentapetalae</taxon>
        <taxon>asterids</taxon>
        <taxon>campanulids</taxon>
        <taxon>Asterales</taxon>
        <taxon>Asteraceae</taxon>
        <taxon>Asteroideae</taxon>
        <taxon>Heliantheae alliance</taxon>
        <taxon>Eupatorieae</taxon>
        <taxon>Mikania</taxon>
    </lineage>
</organism>
<evidence type="ECO:0008006" key="5">
    <source>
        <dbReference type="Google" id="ProtNLM"/>
    </source>
</evidence>
<gene>
    <name evidence="3" type="ORF">E3N88_11212</name>
</gene>
<sequence>MISFPSFCVIFTILFTKIPSFNSQSSPSTPQISYSSRFLDSVLQDHAFQAIPRHRPITGVIYDGIVPANLTGTTVSVLRLRTGSMRKRGFKGFKEFDIPKGIVENPYVKRVMFVYHNLGNWSEVYYPLPGYLYLSPVVGLLAYNAVNLTAKGLPELDLRAQEDPILIKFKSLKVIPDGVSPICVLFDLFGGVAFDRMLNGSVCSSVNQGHFGIVVENNAPAPAPVPARVPEEPIAGGRGGGGGGSRNRGWWVGGSVAGVVLLAALVVVFVLWVRWCRGTKRMEKMTDAAERGVPLSVTAVGRAEVPVAMATRTKPVLESEYVS</sequence>
<protein>
    <recommendedName>
        <fullName evidence="5">Malectin-like domain-containing protein</fullName>
    </recommendedName>
</protein>
<keyword evidence="2" id="KW-0732">Signal</keyword>
<dbReference type="GO" id="GO:0016020">
    <property type="term" value="C:membrane"/>
    <property type="evidence" value="ECO:0007669"/>
    <property type="project" value="TreeGrafter"/>
</dbReference>
<dbReference type="PANTHER" id="PTHR33512">
    <property type="entry name" value="PROTEIN, PUTATIVE (DUF1191)-RELATED"/>
    <property type="match status" value="1"/>
</dbReference>
<accession>A0A5N6PCP5</accession>
<keyword evidence="1" id="KW-1133">Transmembrane helix</keyword>
<keyword evidence="1" id="KW-0472">Membrane</keyword>
<evidence type="ECO:0000256" key="1">
    <source>
        <dbReference type="SAM" id="Phobius"/>
    </source>
</evidence>
<feature type="signal peptide" evidence="2">
    <location>
        <begin position="1"/>
        <end position="23"/>
    </location>
</feature>
<dbReference type="EMBL" id="SZYD01000005">
    <property type="protein sequence ID" value="KAD6119941.1"/>
    <property type="molecule type" value="Genomic_DNA"/>
</dbReference>
<keyword evidence="1" id="KW-0812">Transmembrane</keyword>
<dbReference type="PANTHER" id="PTHR33512:SF34">
    <property type="entry name" value="MALECTIN-LIKE DOMAIN-CONTAINING PROTEIN"/>
    <property type="match status" value="1"/>
</dbReference>
<keyword evidence="4" id="KW-1185">Reference proteome</keyword>
<dbReference type="InterPro" id="IPR010605">
    <property type="entry name" value="DUF1191"/>
</dbReference>
<dbReference type="AlphaFoldDB" id="A0A5N6PCP5"/>
<feature type="chain" id="PRO_5024403696" description="Malectin-like domain-containing protein" evidence="2">
    <location>
        <begin position="24"/>
        <end position="323"/>
    </location>
</feature>
<name>A0A5N6PCP5_9ASTR</name>
<evidence type="ECO:0000313" key="4">
    <source>
        <dbReference type="Proteomes" id="UP000326396"/>
    </source>
</evidence>
<proteinExistence type="predicted"/>
<comment type="caution">
    <text evidence="3">The sequence shown here is derived from an EMBL/GenBank/DDBJ whole genome shotgun (WGS) entry which is preliminary data.</text>
</comment>
<evidence type="ECO:0000313" key="3">
    <source>
        <dbReference type="EMBL" id="KAD6119941.1"/>
    </source>
</evidence>
<feature type="transmembrane region" description="Helical" evidence="1">
    <location>
        <begin position="250"/>
        <end position="275"/>
    </location>
</feature>
<dbReference type="Proteomes" id="UP000326396">
    <property type="component" value="Linkage Group LG13"/>
</dbReference>
<evidence type="ECO:0000256" key="2">
    <source>
        <dbReference type="SAM" id="SignalP"/>
    </source>
</evidence>